<dbReference type="InterPro" id="IPR050209">
    <property type="entry name" value="Rab_GTPases_membrane_traffic"/>
</dbReference>
<organism evidence="1 2">
    <name type="scientific">Geodia barretti</name>
    <name type="common">Barrett's horny sponge</name>
    <dbReference type="NCBI Taxonomy" id="519541"/>
    <lineage>
        <taxon>Eukaryota</taxon>
        <taxon>Metazoa</taxon>
        <taxon>Porifera</taxon>
        <taxon>Demospongiae</taxon>
        <taxon>Heteroscleromorpha</taxon>
        <taxon>Tetractinellida</taxon>
        <taxon>Astrophorina</taxon>
        <taxon>Geodiidae</taxon>
        <taxon>Geodia</taxon>
    </lineage>
</organism>
<evidence type="ECO:0000313" key="1">
    <source>
        <dbReference type="EMBL" id="CAI7992684.1"/>
    </source>
</evidence>
<dbReference type="SUPFAM" id="SSF52540">
    <property type="entry name" value="P-loop containing nucleoside triphosphate hydrolases"/>
    <property type="match status" value="1"/>
</dbReference>
<dbReference type="GO" id="GO:0003924">
    <property type="term" value="F:GTPase activity"/>
    <property type="evidence" value="ECO:0007669"/>
    <property type="project" value="InterPro"/>
</dbReference>
<gene>
    <name evidence="1" type="ORF">GBAR_LOCUS1064</name>
</gene>
<dbReference type="AlphaFoldDB" id="A0AA35W219"/>
<accession>A0AA35W219</accession>
<evidence type="ECO:0000313" key="2">
    <source>
        <dbReference type="Proteomes" id="UP001174909"/>
    </source>
</evidence>
<dbReference type="Proteomes" id="UP001174909">
    <property type="component" value="Unassembled WGS sequence"/>
</dbReference>
<name>A0AA35W219_GEOBA</name>
<dbReference type="PRINTS" id="PR00449">
    <property type="entry name" value="RASTRNSFRMNG"/>
</dbReference>
<dbReference type="Pfam" id="PF00071">
    <property type="entry name" value="Ras"/>
    <property type="match status" value="1"/>
</dbReference>
<dbReference type="SMART" id="SM00175">
    <property type="entry name" value="RAB"/>
    <property type="match status" value="1"/>
</dbReference>
<dbReference type="GO" id="GO:0005525">
    <property type="term" value="F:GTP binding"/>
    <property type="evidence" value="ECO:0007669"/>
    <property type="project" value="InterPro"/>
</dbReference>
<reference evidence="1" key="1">
    <citation type="submission" date="2023-03" db="EMBL/GenBank/DDBJ databases">
        <authorList>
            <person name="Steffen K."/>
            <person name="Cardenas P."/>
        </authorList>
    </citation>
    <scope>NUCLEOTIDE SEQUENCE</scope>
</reference>
<keyword evidence="2" id="KW-1185">Reference proteome</keyword>
<protein>
    <submittedName>
        <fullName evidence="1">Ras-related protein Rab-14</fullName>
    </submittedName>
</protein>
<dbReference type="EMBL" id="CASHTH010000154">
    <property type="protein sequence ID" value="CAI7992684.1"/>
    <property type="molecule type" value="Genomic_DNA"/>
</dbReference>
<comment type="caution">
    <text evidence="1">The sequence shown here is derived from an EMBL/GenBank/DDBJ whole genome shotgun (WGS) entry which is preliminary data.</text>
</comment>
<dbReference type="InterPro" id="IPR027417">
    <property type="entry name" value="P-loop_NTPase"/>
</dbReference>
<dbReference type="PANTHER" id="PTHR47979">
    <property type="entry name" value="DRAB11-RELATED"/>
    <property type="match status" value="1"/>
</dbReference>
<dbReference type="InterPro" id="IPR001806">
    <property type="entry name" value="Small_GTPase"/>
</dbReference>
<sequence length="215" mass="24651">MASTQPYNIILAGKYGVGKSVLFQHLSRDATKSIRGWDKYEHIVSLGPEDVQVVLWDTANMERNNVLSVSKSYFTECVGVMMVYKKGDLQSLMELDAWYIRVRDITQFRDALVFSLWCNDSDSFSDEITPEHKQRYMSKWGIPPELDFSLGSEEEDEDTLMRQYKMLVETARDRCNACKTCSGSLKQSTRLQENITLSTSTNTTDSILTKKCFCK</sequence>
<dbReference type="Gene3D" id="3.40.50.300">
    <property type="entry name" value="P-loop containing nucleotide triphosphate hydrolases"/>
    <property type="match status" value="1"/>
</dbReference>
<proteinExistence type="predicted"/>